<protein>
    <submittedName>
        <fullName evidence="2">Uncharacterized protein</fullName>
    </submittedName>
</protein>
<keyword evidence="3" id="KW-1185">Reference proteome</keyword>
<organism evidence="2 3">
    <name type="scientific">Mycolicibacterium anyangense</name>
    <dbReference type="NCBI Taxonomy" id="1431246"/>
    <lineage>
        <taxon>Bacteria</taxon>
        <taxon>Bacillati</taxon>
        <taxon>Actinomycetota</taxon>
        <taxon>Actinomycetes</taxon>
        <taxon>Mycobacteriales</taxon>
        <taxon>Mycobacteriaceae</taxon>
        <taxon>Mycolicibacterium</taxon>
    </lineage>
</organism>
<reference evidence="2 3" key="1">
    <citation type="journal article" date="2019" name="Emerg. Microbes Infect.">
        <title>Comprehensive subspecies identification of 175 nontuberculous mycobacteria species based on 7547 genomic profiles.</title>
        <authorList>
            <person name="Matsumoto Y."/>
            <person name="Kinjo T."/>
            <person name="Motooka D."/>
            <person name="Nabeya D."/>
            <person name="Jung N."/>
            <person name="Uechi K."/>
            <person name="Horii T."/>
            <person name="Iida T."/>
            <person name="Fujita J."/>
            <person name="Nakamura S."/>
        </authorList>
    </citation>
    <scope>NUCLEOTIDE SEQUENCE [LARGE SCALE GENOMIC DNA]</scope>
    <source>
        <strain evidence="2 3">JCM 30275</strain>
    </source>
</reference>
<dbReference type="EMBL" id="AP022620">
    <property type="protein sequence ID" value="BBZ75280.1"/>
    <property type="molecule type" value="Genomic_DNA"/>
</dbReference>
<dbReference type="KEGG" id="many:MANY_06170"/>
<feature type="region of interest" description="Disordered" evidence="1">
    <location>
        <begin position="330"/>
        <end position="349"/>
    </location>
</feature>
<dbReference type="AlphaFoldDB" id="A0A6N4W062"/>
<feature type="compositionally biased region" description="Pro residues" evidence="1">
    <location>
        <begin position="432"/>
        <end position="441"/>
    </location>
</feature>
<name>A0A6N4W062_9MYCO</name>
<sequence length="474" mass="49151">MDPARVGPRQRRGIRVVSAVALLAGVTAVAPGCGAPGSLTQVANDLQAALLSMPGVSDAWVYHEESYAEGVIFNIAVDVPAATRQQLVDIADRIDTNRIGLISNYTQNVEFWVTPNRPVTLRRQAHFDPSQVADDAQQLRTLAAGSDGRIDWFRSEDGSANQLSIEQGRGPGAALLDVVRQTAGQTGVTMSVTPAAPSRQNPRLVVTFPFAADQQAAVAQLVNQVPVDVFGMRIDAGAVRAMEVMTHDPATAEQELTAVIDAGKAVSAKPMWLAWYYPTFNGAPVYGGVVEVHDCSVQPATGVQNVAVHSDAAGGVSTLQTRLQAKIDTCPAPAPAAPAESSRPAKTPNEAVQVAVPELRSQIAEGTRQTPSPKYAPCIGQPGCVTAGPGRVAVGGGGGRQSFPSPQPVLPGSGLPVLNLPLPAAGLPFFPFPPTSTPVPPSSSVTADPSTNSSSRTKTSTRSSTGGSARTSGD</sequence>
<proteinExistence type="predicted"/>
<evidence type="ECO:0000313" key="3">
    <source>
        <dbReference type="Proteomes" id="UP000467249"/>
    </source>
</evidence>
<evidence type="ECO:0000256" key="1">
    <source>
        <dbReference type="SAM" id="MobiDB-lite"/>
    </source>
</evidence>
<dbReference type="Proteomes" id="UP000467249">
    <property type="component" value="Chromosome"/>
</dbReference>
<evidence type="ECO:0000313" key="2">
    <source>
        <dbReference type="EMBL" id="BBZ75280.1"/>
    </source>
</evidence>
<feature type="region of interest" description="Disordered" evidence="1">
    <location>
        <begin position="432"/>
        <end position="474"/>
    </location>
</feature>
<accession>A0A6N4W062</accession>
<feature type="compositionally biased region" description="Low complexity" evidence="1">
    <location>
        <begin position="442"/>
        <end position="474"/>
    </location>
</feature>
<gene>
    <name evidence="2" type="ORF">MANY_06170</name>
</gene>